<dbReference type="Proteomes" id="UP000037043">
    <property type="component" value="Unassembled WGS sequence"/>
</dbReference>
<dbReference type="Pfam" id="PF00171">
    <property type="entry name" value="Aldedh"/>
    <property type="match status" value="1"/>
</dbReference>
<dbReference type="InterPro" id="IPR016163">
    <property type="entry name" value="Ald_DH_C"/>
</dbReference>
<dbReference type="GO" id="GO:0008774">
    <property type="term" value="F:acetaldehyde dehydrogenase (acetylating) activity"/>
    <property type="evidence" value="ECO:0007669"/>
    <property type="project" value="InterPro"/>
</dbReference>
<dbReference type="PATRIC" id="fig|1121318.3.peg.2887"/>
<gene>
    <name evidence="4" type="primary">sucD</name>
    <name evidence="4" type="ORF">CLHOM_28790</name>
</gene>
<protein>
    <submittedName>
        <fullName evidence="4">Succinate-semialdehyde dehydrogenase (Acetylating)</fullName>
        <ecNumber evidence="4">1.2.1.76</ecNumber>
    </submittedName>
</protein>
<dbReference type="InterPro" id="IPR016162">
    <property type="entry name" value="Ald_DH_N"/>
</dbReference>
<dbReference type="Gene3D" id="3.40.309.10">
    <property type="entry name" value="Aldehyde Dehydrogenase, Chain A, domain 2"/>
    <property type="match status" value="1"/>
</dbReference>
<dbReference type="CDD" id="cd07121">
    <property type="entry name" value="ALDH_EutE"/>
    <property type="match status" value="1"/>
</dbReference>
<reference evidence="5" key="1">
    <citation type="submission" date="2015-08" db="EMBL/GenBank/DDBJ databases">
        <title>Genome sequence of the strict anaerobe Clostridium homopropionicum LuHBu1 (DSM 5847T).</title>
        <authorList>
            <person name="Poehlein A."/>
            <person name="Beck M."/>
            <person name="Schiel-Bengelsdorf B."/>
            <person name="Bengelsdorf F.R."/>
            <person name="Daniel R."/>
            <person name="Duerre P."/>
        </authorList>
    </citation>
    <scope>NUCLEOTIDE SEQUENCE [LARGE SCALE GENOMIC DNA]</scope>
    <source>
        <strain evidence="5">DSM 5847</strain>
    </source>
</reference>
<sequence length="521" mass="57237">MKMDITEMDLKRIVEEVIQNISQVEIPKNTNEEKFSNKNIVETLSEIKVNAVKDAVYSTSNLYSNLPSRNNGVFEDINEAIEYADRAQKNYIKNFNLEDRERIISAIRNVVIEDKETLGRMVYEETGLGRYEHKIEKLNLVVAKTPGTEDLKPEAFSGDAGLTLVEQGPFGVIGAVTPVTNSIETIINNSIGMLAAGNSVVFNVHPSSKKSCAYIVELLNDVIIKVGGPANLINMVKDPTMDSLNDLANHPKIRMLMGTGGPGLVKTLLQSGKKAIGAGAGNPPVIVDETADLENAAKEIIKGASFDNNILCIAEKEVFVVKEVAEELIFHMLNNGAYMLSKKEIEMIKQFALEENVAMAARGCSLDNKREYHVSKDWVGKDAKLFLEKIGVKTEKPIELLIFETDFNNPFVQLEQMMPIMPIVRVNNIDEAIEMAVEAEHGNRHTAMMHSKNVDNLTKFARAIGTTIFVKNAASLAGVGANGEGYTTMSIAGPTGEGLTSAKNFTRKRRCVLAEGGFRII</sequence>
<keyword evidence="2" id="KW-0520">NAD</keyword>
<dbReference type="InterPro" id="IPR016161">
    <property type="entry name" value="Ald_DH/histidinol_DH"/>
</dbReference>
<accession>A0A0L6Z6K8</accession>
<name>A0A0L6Z6K8_9CLOT</name>
<proteinExistence type="predicted"/>
<evidence type="ECO:0000259" key="3">
    <source>
        <dbReference type="Pfam" id="PF00171"/>
    </source>
</evidence>
<evidence type="ECO:0000313" key="5">
    <source>
        <dbReference type="Proteomes" id="UP000037043"/>
    </source>
</evidence>
<keyword evidence="1 4" id="KW-0560">Oxidoreductase</keyword>
<dbReference type="InterPro" id="IPR015590">
    <property type="entry name" value="Aldehyde_DH_dom"/>
</dbReference>
<dbReference type="PANTHER" id="PTHR11699">
    <property type="entry name" value="ALDEHYDE DEHYDROGENASE-RELATED"/>
    <property type="match status" value="1"/>
</dbReference>
<dbReference type="EC" id="1.2.1.76" evidence="4"/>
<dbReference type="EMBL" id="LHUR01000036">
    <property type="protein sequence ID" value="KOA18595.1"/>
    <property type="molecule type" value="Genomic_DNA"/>
</dbReference>
<feature type="domain" description="Aldehyde dehydrogenase" evidence="3">
    <location>
        <begin position="75"/>
        <end position="476"/>
    </location>
</feature>
<comment type="caution">
    <text evidence="4">The sequence shown here is derived from an EMBL/GenBank/DDBJ whole genome shotgun (WGS) entry which is preliminary data.</text>
</comment>
<dbReference type="STRING" id="36844.SAMN04488501_11016"/>
<evidence type="ECO:0000256" key="2">
    <source>
        <dbReference type="ARBA" id="ARBA00023027"/>
    </source>
</evidence>
<dbReference type="Gene3D" id="3.40.605.10">
    <property type="entry name" value="Aldehyde Dehydrogenase, Chain A, domain 1"/>
    <property type="match status" value="1"/>
</dbReference>
<dbReference type="InterPro" id="IPR012408">
    <property type="entry name" value="Acetald_propionald_DH-rel"/>
</dbReference>
<evidence type="ECO:0000256" key="1">
    <source>
        <dbReference type="ARBA" id="ARBA00023002"/>
    </source>
</evidence>
<dbReference type="NCBIfam" id="NF011927">
    <property type="entry name" value="PRK15398.1"/>
    <property type="match status" value="1"/>
</dbReference>
<evidence type="ECO:0000313" key="4">
    <source>
        <dbReference type="EMBL" id="KOA18595.1"/>
    </source>
</evidence>
<keyword evidence="5" id="KW-1185">Reference proteome</keyword>
<dbReference type="SUPFAM" id="SSF53720">
    <property type="entry name" value="ALDH-like"/>
    <property type="match status" value="1"/>
</dbReference>
<dbReference type="AlphaFoldDB" id="A0A0L6Z6K8"/>
<organism evidence="4 5">
    <name type="scientific">Clostridium homopropionicum DSM 5847</name>
    <dbReference type="NCBI Taxonomy" id="1121318"/>
    <lineage>
        <taxon>Bacteria</taxon>
        <taxon>Bacillati</taxon>
        <taxon>Bacillota</taxon>
        <taxon>Clostridia</taxon>
        <taxon>Eubacteriales</taxon>
        <taxon>Clostridiaceae</taxon>
        <taxon>Clostridium</taxon>
    </lineage>
</organism>